<name>A0A2R8B693_9RHOB</name>
<keyword evidence="2" id="KW-1185">Reference proteome</keyword>
<reference evidence="1 2" key="1">
    <citation type="submission" date="2018-03" db="EMBL/GenBank/DDBJ databases">
        <authorList>
            <person name="Keele B.F."/>
        </authorList>
    </citation>
    <scope>NUCLEOTIDE SEQUENCE [LARGE SCALE GENOMIC DNA]</scope>
    <source>
        <strain evidence="1 2">CECT 8626</strain>
    </source>
</reference>
<organism evidence="1 2">
    <name type="scientific">Albidovulum aquaemixtae</name>
    <dbReference type="NCBI Taxonomy" id="1542388"/>
    <lineage>
        <taxon>Bacteria</taxon>
        <taxon>Pseudomonadati</taxon>
        <taxon>Pseudomonadota</taxon>
        <taxon>Alphaproteobacteria</taxon>
        <taxon>Rhodobacterales</taxon>
        <taxon>Paracoccaceae</taxon>
        <taxon>Albidovulum</taxon>
    </lineage>
</organism>
<evidence type="ECO:0000313" key="1">
    <source>
        <dbReference type="EMBL" id="SPH18124.1"/>
    </source>
</evidence>
<dbReference type="Proteomes" id="UP000244924">
    <property type="component" value="Unassembled WGS sequence"/>
</dbReference>
<sequence length="67" mass="7613">MTVFFMEVFGDRSGPELFGDYMRLQDQGNEIVQEGMMTGGRDVFAWMADSNKVPTGWMAYVYSLDEG</sequence>
<proteinExistence type="predicted"/>
<dbReference type="RefSeq" id="WP_146188848.1">
    <property type="nucleotide sequence ID" value="NZ_OMOQ01000001.1"/>
</dbReference>
<evidence type="ECO:0000313" key="2">
    <source>
        <dbReference type="Proteomes" id="UP000244924"/>
    </source>
</evidence>
<protein>
    <submittedName>
        <fullName evidence="1">Uncharacterized protein</fullName>
    </submittedName>
</protein>
<dbReference type="AlphaFoldDB" id="A0A2R8B693"/>
<accession>A0A2R8B693</accession>
<gene>
    <name evidence="1" type="ORF">DEA8626_01656</name>
</gene>
<dbReference type="EMBL" id="OMOQ01000001">
    <property type="protein sequence ID" value="SPH18124.1"/>
    <property type="molecule type" value="Genomic_DNA"/>
</dbReference>